<keyword evidence="3" id="KW-1185">Reference proteome</keyword>
<keyword evidence="1" id="KW-0472">Membrane</keyword>
<feature type="transmembrane region" description="Helical" evidence="1">
    <location>
        <begin position="67"/>
        <end position="84"/>
    </location>
</feature>
<feature type="transmembrane region" description="Helical" evidence="1">
    <location>
        <begin position="284"/>
        <end position="308"/>
    </location>
</feature>
<accession>A0A833WB12</accession>
<proteinExistence type="predicted"/>
<evidence type="ECO:0000313" key="2">
    <source>
        <dbReference type="EMBL" id="KAF4036018.1"/>
    </source>
</evidence>
<sequence length="492" mass="55077">MTSVQPSVQPPAGLDVLNARNSAPSTGFDLLLRAWKQLQVSYYGGKYSIERLFALEEYSKKTPSSRAIAVCLATPFPTVVVVLIQESIPLQDPTKGWRENYGFWLRAAILALVIGRVVVDQMNSFIGVLVSWKRKLLLSVCAAVIFAFAAAFISAHKVFPVPFFVLTLVPLFYAIFAVIFRLVAGERVFRQMVASRVEFIRYIKFLVAENVVACTYPAYEALFRLAQGTQYQLPVIFLLPIMKMALRNMMLQCAVHMEDMTPEAVIFTVDFFNAVYVSSCMQSATSLVSVVAIIATDLSQTAFMLYGLHQRTTRILQRLRQSVGGSGSYNLLSAPCCLCLNPERFERQTRNGIRVYSCLPHVLSMDKKKVLEKLDQVPHAQNYSKKAPKVSFNLRLPYRVEAIDRVANASQQATGTLSSRKNSESFTARRLVLGESFETLFSLECLVVTSYLEAVTSMFYCCFVLVMVHLPSSRYHVELTGITNDNAGSKVQ</sequence>
<protein>
    <recommendedName>
        <fullName evidence="4">Transmembrane protein</fullName>
    </recommendedName>
</protein>
<gene>
    <name evidence="2" type="ORF">GN244_ATG12017</name>
</gene>
<keyword evidence="1" id="KW-1133">Transmembrane helix</keyword>
<evidence type="ECO:0008006" key="4">
    <source>
        <dbReference type="Google" id="ProtNLM"/>
    </source>
</evidence>
<reference evidence="2" key="1">
    <citation type="submission" date="2020-04" db="EMBL/GenBank/DDBJ databases">
        <title>Hybrid Assembly of Korean Phytophthora infestans isolates.</title>
        <authorList>
            <person name="Prokchorchik M."/>
            <person name="Lee Y."/>
            <person name="Seo J."/>
            <person name="Cho J.-H."/>
            <person name="Park Y.-E."/>
            <person name="Jang D.-C."/>
            <person name="Im J.-S."/>
            <person name="Choi J.-G."/>
            <person name="Park H.-J."/>
            <person name="Lee G.-B."/>
            <person name="Lee Y.-G."/>
            <person name="Hong S.-Y."/>
            <person name="Cho K."/>
            <person name="Sohn K.H."/>
        </authorList>
    </citation>
    <scope>NUCLEOTIDE SEQUENCE</scope>
    <source>
        <strain evidence="2">KR_1_A1</strain>
    </source>
</reference>
<evidence type="ECO:0000256" key="1">
    <source>
        <dbReference type="SAM" id="Phobius"/>
    </source>
</evidence>
<feature type="transmembrane region" description="Helical" evidence="1">
    <location>
        <begin position="136"/>
        <end position="155"/>
    </location>
</feature>
<name>A0A833WB12_PHYIN</name>
<organism evidence="2 3">
    <name type="scientific">Phytophthora infestans</name>
    <name type="common">Potato late blight agent</name>
    <name type="synonym">Botrytis infestans</name>
    <dbReference type="NCBI Taxonomy" id="4787"/>
    <lineage>
        <taxon>Eukaryota</taxon>
        <taxon>Sar</taxon>
        <taxon>Stramenopiles</taxon>
        <taxon>Oomycota</taxon>
        <taxon>Peronosporomycetes</taxon>
        <taxon>Peronosporales</taxon>
        <taxon>Peronosporaceae</taxon>
        <taxon>Phytophthora</taxon>
    </lineage>
</organism>
<dbReference type="AlphaFoldDB" id="A0A833WB12"/>
<comment type="caution">
    <text evidence="2">The sequence shown here is derived from an EMBL/GenBank/DDBJ whole genome shotgun (WGS) entry which is preliminary data.</text>
</comment>
<evidence type="ECO:0000313" key="3">
    <source>
        <dbReference type="Proteomes" id="UP000602510"/>
    </source>
</evidence>
<feature type="transmembrane region" description="Helical" evidence="1">
    <location>
        <begin position="161"/>
        <end position="182"/>
    </location>
</feature>
<dbReference type="EMBL" id="WSZM01000286">
    <property type="protein sequence ID" value="KAF4036018.1"/>
    <property type="molecule type" value="Genomic_DNA"/>
</dbReference>
<keyword evidence="1" id="KW-0812">Transmembrane</keyword>
<dbReference type="Proteomes" id="UP000602510">
    <property type="component" value="Unassembled WGS sequence"/>
</dbReference>
<feature type="transmembrane region" description="Helical" evidence="1">
    <location>
        <begin position="104"/>
        <end position="129"/>
    </location>
</feature>